<dbReference type="InterPro" id="IPR035926">
    <property type="entry name" value="NusB-like_sf"/>
</dbReference>
<evidence type="ECO:0000256" key="3">
    <source>
        <dbReference type="ARBA" id="ARBA00022884"/>
    </source>
</evidence>
<dbReference type="GO" id="GO:0006353">
    <property type="term" value="P:DNA-templated transcription termination"/>
    <property type="evidence" value="ECO:0007669"/>
    <property type="project" value="UniProtKB-UniRule"/>
</dbReference>
<keyword evidence="5 6" id="KW-0804">Transcription</keyword>
<protein>
    <recommendedName>
        <fullName evidence="6">Transcription antitermination protein NusB</fullName>
    </recommendedName>
    <alternativeName>
        <fullName evidence="6">Antitermination factor NusB</fullName>
    </alternativeName>
</protein>
<dbReference type="NCBIfam" id="TIGR01951">
    <property type="entry name" value="nusB"/>
    <property type="match status" value="1"/>
</dbReference>
<keyword evidence="2 6" id="KW-0889">Transcription antitermination</keyword>
<feature type="region of interest" description="Disordered" evidence="7">
    <location>
        <begin position="141"/>
        <end position="178"/>
    </location>
</feature>
<evidence type="ECO:0000313" key="9">
    <source>
        <dbReference type="EMBL" id="THF75901.1"/>
    </source>
</evidence>
<evidence type="ECO:0000313" key="10">
    <source>
        <dbReference type="Proteomes" id="UP000310636"/>
    </source>
</evidence>
<dbReference type="CDD" id="cd00619">
    <property type="entry name" value="Terminator_NusB"/>
    <property type="match status" value="1"/>
</dbReference>
<evidence type="ECO:0000256" key="6">
    <source>
        <dbReference type="HAMAP-Rule" id="MF_00073"/>
    </source>
</evidence>
<keyword evidence="10" id="KW-1185">Reference proteome</keyword>
<evidence type="ECO:0000256" key="5">
    <source>
        <dbReference type="ARBA" id="ARBA00023163"/>
    </source>
</evidence>
<feature type="compositionally biased region" description="Low complexity" evidence="7">
    <location>
        <begin position="163"/>
        <end position="172"/>
    </location>
</feature>
<dbReference type="PANTHER" id="PTHR11078">
    <property type="entry name" value="N UTILIZATION SUBSTANCE PROTEIN B-RELATED"/>
    <property type="match status" value="1"/>
</dbReference>
<dbReference type="EMBL" id="SSOB01000028">
    <property type="protein sequence ID" value="THF75901.1"/>
    <property type="molecule type" value="Genomic_DNA"/>
</dbReference>
<keyword evidence="3 6" id="KW-0694">RNA-binding</keyword>
<dbReference type="PANTHER" id="PTHR11078:SF3">
    <property type="entry name" value="ANTITERMINATION NUSB DOMAIN-CONTAINING PROTEIN"/>
    <property type="match status" value="1"/>
</dbReference>
<dbReference type="GO" id="GO:0005829">
    <property type="term" value="C:cytosol"/>
    <property type="evidence" value="ECO:0007669"/>
    <property type="project" value="TreeGrafter"/>
</dbReference>
<organism evidence="9 10">
    <name type="scientific">Cohnella fermenti</name>
    <dbReference type="NCBI Taxonomy" id="2565925"/>
    <lineage>
        <taxon>Bacteria</taxon>
        <taxon>Bacillati</taxon>
        <taxon>Bacillota</taxon>
        <taxon>Bacilli</taxon>
        <taxon>Bacillales</taxon>
        <taxon>Paenibacillaceae</taxon>
        <taxon>Cohnella</taxon>
    </lineage>
</organism>
<dbReference type="Gene3D" id="1.10.940.10">
    <property type="entry name" value="NusB-like"/>
    <property type="match status" value="1"/>
</dbReference>
<reference evidence="9 10" key="1">
    <citation type="submission" date="2019-04" db="EMBL/GenBank/DDBJ databases">
        <title>Cohnella sp. nov. isolated from preserved vegetables.</title>
        <authorList>
            <person name="Lin S.-Y."/>
            <person name="Hung M.-H."/>
            <person name="Young C.-C."/>
        </authorList>
    </citation>
    <scope>NUCLEOTIDE SEQUENCE [LARGE SCALE GENOMIC DNA]</scope>
    <source>
        <strain evidence="9 10">CC-MHH1044</strain>
    </source>
</reference>
<evidence type="ECO:0000256" key="4">
    <source>
        <dbReference type="ARBA" id="ARBA00023015"/>
    </source>
</evidence>
<dbReference type="InterPro" id="IPR006027">
    <property type="entry name" value="NusB_RsmB_TIM44"/>
</dbReference>
<gene>
    <name evidence="6 9" type="primary">nusB</name>
    <name evidence="9" type="ORF">E6C55_20580</name>
</gene>
<evidence type="ECO:0000256" key="7">
    <source>
        <dbReference type="SAM" id="MobiDB-lite"/>
    </source>
</evidence>
<keyword evidence="4 6" id="KW-0805">Transcription regulation</keyword>
<dbReference type="Pfam" id="PF01029">
    <property type="entry name" value="NusB"/>
    <property type="match status" value="1"/>
</dbReference>
<dbReference type="GO" id="GO:0003723">
    <property type="term" value="F:RNA binding"/>
    <property type="evidence" value="ECO:0007669"/>
    <property type="project" value="UniProtKB-UniRule"/>
</dbReference>
<dbReference type="RefSeq" id="WP_136371705.1">
    <property type="nucleotide sequence ID" value="NZ_SSOB01000028.1"/>
</dbReference>
<proteinExistence type="inferred from homology"/>
<comment type="function">
    <text evidence="6">Involved in transcription antitermination. Required for transcription of ribosomal RNA (rRNA) genes. Binds specifically to the boxA antiterminator sequence of the ribosomal RNA (rrn) operons.</text>
</comment>
<dbReference type="HAMAP" id="MF_00073">
    <property type="entry name" value="NusB"/>
    <property type="match status" value="1"/>
</dbReference>
<dbReference type="AlphaFoldDB" id="A0A4S4BT00"/>
<comment type="similarity">
    <text evidence="1 6">Belongs to the NusB family.</text>
</comment>
<dbReference type="InterPro" id="IPR011605">
    <property type="entry name" value="NusB_fam"/>
</dbReference>
<sequence>MKRRLAREITVQCLYQMEMNGVGADAAVDTVMEEIRQDNELEADVEGVIAVDAYTRELVRSVSEKRERIDEQLSVYLTGWQVDRLSRVDRQILRLAAYELEYRSDVPAKVVVNEAIELAKHFGTGESGKFVNGVLGRMIREKEAGGKKDSESRDAVKADGTEEQASSAASTSEEGERE</sequence>
<feature type="compositionally biased region" description="Basic and acidic residues" evidence="7">
    <location>
        <begin position="141"/>
        <end position="160"/>
    </location>
</feature>
<accession>A0A4S4BT00</accession>
<name>A0A4S4BT00_9BACL</name>
<feature type="domain" description="NusB/RsmB/TIM44" evidence="8">
    <location>
        <begin position="6"/>
        <end position="140"/>
    </location>
</feature>
<dbReference type="SUPFAM" id="SSF48013">
    <property type="entry name" value="NusB-like"/>
    <property type="match status" value="1"/>
</dbReference>
<dbReference type="OrthoDB" id="9811381at2"/>
<dbReference type="GO" id="GO:0031564">
    <property type="term" value="P:transcription antitermination"/>
    <property type="evidence" value="ECO:0007669"/>
    <property type="project" value="UniProtKB-KW"/>
</dbReference>
<evidence type="ECO:0000259" key="8">
    <source>
        <dbReference type="Pfam" id="PF01029"/>
    </source>
</evidence>
<dbReference type="Proteomes" id="UP000310636">
    <property type="component" value="Unassembled WGS sequence"/>
</dbReference>
<evidence type="ECO:0000256" key="1">
    <source>
        <dbReference type="ARBA" id="ARBA00005952"/>
    </source>
</evidence>
<evidence type="ECO:0000256" key="2">
    <source>
        <dbReference type="ARBA" id="ARBA00022814"/>
    </source>
</evidence>
<comment type="caution">
    <text evidence="9">The sequence shown here is derived from an EMBL/GenBank/DDBJ whole genome shotgun (WGS) entry which is preliminary data.</text>
</comment>